<feature type="domain" description="BHLH" evidence="15">
    <location>
        <begin position="5"/>
        <end position="57"/>
    </location>
</feature>
<keyword evidence="10" id="KW-0804">Transcription</keyword>
<evidence type="ECO:0000256" key="10">
    <source>
        <dbReference type="ARBA" id="ARBA00023163"/>
    </source>
</evidence>
<dbReference type="Pfam" id="PF00010">
    <property type="entry name" value="HLH"/>
    <property type="match status" value="1"/>
</dbReference>
<protein>
    <recommendedName>
        <fullName evidence="19">BHLH domain-containing protein</fullName>
    </recommendedName>
</protein>
<comment type="subcellular location">
    <subcellularLocation>
        <location evidence="2">Membrane</location>
    </subcellularLocation>
    <subcellularLocation>
        <location evidence="1">Nucleus</location>
    </subcellularLocation>
</comment>
<dbReference type="Gene3D" id="2.60.40.4060">
    <property type="entry name" value="Reeler domain"/>
    <property type="match status" value="1"/>
</dbReference>
<reference evidence="17 18" key="1">
    <citation type="journal article" date="2018" name="Nat. Ecol. Evol.">
        <title>Genomic signatures of mitonuclear coevolution across populations of Tigriopus californicus.</title>
        <authorList>
            <person name="Barreto F.S."/>
            <person name="Watson E.T."/>
            <person name="Lima T.G."/>
            <person name="Willett C.S."/>
            <person name="Edmands S."/>
            <person name="Li W."/>
            <person name="Burton R.S."/>
        </authorList>
    </citation>
    <scope>NUCLEOTIDE SEQUENCE [LARGE SCALE GENOMIC DNA]</scope>
    <source>
        <strain evidence="17 18">San Diego</strain>
    </source>
</reference>
<comment type="caution">
    <text evidence="17">The sequence shown here is derived from an EMBL/GenBank/DDBJ whole genome shotgun (WGS) entry which is preliminary data.</text>
</comment>
<feature type="transmembrane region" description="Helical" evidence="14">
    <location>
        <begin position="634"/>
        <end position="651"/>
    </location>
</feature>
<dbReference type="InterPro" id="IPR036638">
    <property type="entry name" value="HLH_DNA-bd_sf"/>
</dbReference>
<feature type="domain" description="Cytochrome b561" evidence="16">
    <location>
        <begin position="517"/>
        <end position="720"/>
    </location>
</feature>
<feature type="compositionally biased region" description="Low complexity" evidence="13">
    <location>
        <begin position="324"/>
        <end position="334"/>
    </location>
</feature>
<feature type="transmembrane region" description="Helical" evidence="14">
    <location>
        <begin position="555"/>
        <end position="575"/>
    </location>
</feature>
<dbReference type="CDD" id="cd08760">
    <property type="entry name" value="Cyt_b561_FRRS1_like"/>
    <property type="match status" value="1"/>
</dbReference>
<evidence type="ECO:0000259" key="16">
    <source>
        <dbReference type="PROSITE" id="PS50939"/>
    </source>
</evidence>
<proteinExistence type="predicted"/>
<keyword evidence="3" id="KW-0813">Transport</keyword>
<keyword evidence="9 14" id="KW-0472">Membrane</keyword>
<dbReference type="SMART" id="SM00353">
    <property type="entry name" value="HLH"/>
    <property type="match status" value="1"/>
</dbReference>
<dbReference type="SMART" id="SM00665">
    <property type="entry name" value="B561"/>
    <property type="match status" value="1"/>
</dbReference>
<dbReference type="EMBL" id="VCGU01000010">
    <property type="protein sequence ID" value="TRY69085.1"/>
    <property type="molecule type" value="Genomic_DNA"/>
</dbReference>
<dbReference type="GO" id="GO:0005634">
    <property type="term" value="C:nucleus"/>
    <property type="evidence" value="ECO:0007669"/>
    <property type="project" value="UniProtKB-SubCell"/>
</dbReference>
<dbReference type="PANTHER" id="PTHR23349">
    <property type="entry name" value="BASIC HELIX-LOOP-HELIX TRANSCRIPTION FACTOR, TWIST"/>
    <property type="match status" value="1"/>
</dbReference>
<dbReference type="GO" id="GO:0016020">
    <property type="term" value="C:membrane"/>
    <property type="evidence" value="ECO:0007669"/>
    <property type="project" value="UniProtKB-SubCell"/>
</dbReference>
<keyword evidence="7" id="KW-0805">Transcription regulation</keyword>
<keyword evidence="6 14" id="KW-1133">Transmembrane helix</keyword>
<dbReference type="Proteomes" id="UP000318571">
    <property type="component" value="Chromosome 1"/>
</dbReference>
<dbReference type="PROSITE" id="PS50888">
    <property type="entry name" value="BHLH"/>
    <property type="match status" value="1"/>
</dbReference>
<sequence>MRQRKMRTHANERERGRTQSVNGAFQHLRDLIPTEPMDRKLSKIETLRLATSYIEHLATVLHCPDSIPAPCLAGTNDILGPVDPGMVHRHQRQICTFCLSHLKRSSDKKPGQDMPDSLPSHYLVEYNESMEKSDSSIPVSDTFATFSNSYYGFSDAQALSCDGVEGSATTHTSPEDKTAVTMEWSHPNFDSGESNSDAQALSCDGVEGSATTHTSPEDKTAVTMEWSHPNFDSGESKSVTFLYSVVKTFDTYWANEAIAQALTVTSNVATESTASKPDPETLESTASKPDPETLETTEEKAETSAAPKVAAEEETKSGPEVVIEAESGPEVVAEAESEPERKAEAESEPEVKAEESRSPEGAAKLNQNECGSNKGCFGMPANCEEAGNCKVMLTYAPAADNNFRLELQGRSIGSGDYMSCGLSLDDSMGGDLVLACLGGTSLKAFWNKNNAKSNVEGVTGVEFLNPSFSSENGLTKCSFEMNPKINAKLDAALNEPNFNLDLAASNFHVLLAEGAVSSSKLTYHTTKVASSQPVDFQSVSKVAGSTDVLIRVHGILMVLAWMACASSGMFMARYFKETWKGKQFCSKDIWFRFHQLLMGLTVILTLIAIIIIFIDRGTAPFGTEAIKENAHPILGIITFVLSLIQPLMAAVRPHPQDTYRWVFNWAHWGCGNIAWLLAIVAIFLAADLGAANFIPTSKFYWQIGAFVVVHFCLHLLMTFQRCWAMKDTEVQDISHGTPLSQYGSTQVFQNEIQSKQNDLRGSALRITLLIIYLAFVWVLSVHLMVALGLGETGRDYWVNGESAAEGEAEGEAES</sequence>
<evidence type="ECO:0000256" key="14">
    <source>
        <dbReference type="SAM" id="Phobius"/>
    </source>
</evidence>
<evidence type="ECO:0000256" key="8">
    <source>
        <dbReference type="ARBA" id="ARBA00023125"/>
    </source>
</evidence>
<dbReference type="GO" id="GO:0032502">
    <property type="term" value="P:developmental process"/>
    <property type="evidence" value="ECO:0007669"/>
    <property type="project" value="TreeGrafter"/>
</dbReference>
<feature type="transmembrane region" description="Helical" evidence="14">
    <location>
        <begin position="672"/>
        <end position="693"/>
    </location>
</feature>
<keyword evidence="18" id="KW-1185">Reference proteome</keyword>
<keyword evidence="12" id="KW-0539">Nucleus</keyword>
<evidence type="ECO:0000256" key="7">
    <source>
        <dbReference type="ARBA" id="ARBA00023015"/>
    </source>
</evidence>
<keyword evidence="4 14" id="KW-0812">Transmembrane</keyword>
<dbReference type="Gene3D" id="1.20.120.1770">
    <property type="match status" value="1"/>
</dbReference>
<dbReference type="InterPro" id="IPR050283">
    <property type="entry name" value="E-box_TF_Regulators"/>
</dbReference>
<dbReference type="CDD" id="cd11465">
    <property type="entry name" value="bHLH_TS_scleraxis_like"/>
    <property type="match status" value="1"/>
</dbReference>
<dbReference type="GO" id="GO:0000981">
    <property type="term" value="F:DNA-binding transcription factor activity, RNA polymerase II-specific"/>
    <property type="evidence" value="ECO:0007669"/>
    <property type="project" value="TreeGrafter"/>
</dbReference>
<feature type="transmembrane region" description="Helical" evidence="14">
    <location>
        <begin position="699"/>
        <end position="717"/>
    </location>
</feature>
<feature type="region of interest" description="Disordered" evidence="13">
    <location>
        <begin position="270"/>
        <end position="368"/>
    </location>
</feature>
<dbReference type="InterPro" id="IPR042307">
    <property type="entry name" value="Reeler_sf"/>
</dbReference>
<dbReference type="InterPro" id="IPR011598">
    <property type="entry name" value="bHLH_dom"/>
</dbReference>
<dbReference type="SUPFAM" id="SSF47459">
    <property type="entry name" value="HLH, helix-loop-helix DNA-binding domain"/>
    <property type="match status" value="1"/>
</dbReference>
<keyword evidence="5" id="KW-0249">Electron transport</keyword>
<evidence type="ECO:0000256" key="4">
    <source>
        <dbReference type="ARBA" id="ARBA00022692"/>
    </source>
</evidence>
<evidence type="ECO:0008006" key="19">
    <source>
        <dbReference type="Google" id="ProtNLM"/>
    </source>
</evidence>
<dbReference type="AlphaFoldDB" id="A0A553NUH4"/>
<evidence type="ECO:0000313" key="18">
    <source>
        <dbReference type="Proteomes" id="UP000318571"/>
    </source>
</evidence>
<evidence type="ECO:0000256" key="13">
    <source>
        <dbReference type="SAM" id="MobiDB-lite"/>
    </source>
</evidence>
<feature type="transmembrane region" description="Helical" evidence="14">
    <location>
        <begin position="596"/>
        <end position="614"/>
    </location>
</feature>
<dbReference type="InterPro" id="IPR006593">
    <property type="entry name" value="Cyt_b561/ferric_Rdtase_TM"/>
</dbReference>
<gene>
    <name evidence="17" type="ORF">TCAL_09341</name>
</gene>
<dbReference type="GO" id="GO:0000977">
    <property type="term" value="F:RNA polymerase II transcription regulatory region sequence-specific DNA binding"/>
    <property type="evidence" value="ECO:0007669"/>
    <property type="project" value="TreeGrafter"/>
</dbReference>
<evidence type="ECO:0000256" key="11">
    <source>
        <dbReference type="ARBA" id="ARBA00023180"/>
    </source>
</evidence>
<dbReference type="GO" id="GO:0046983">
    <property type="term" value="F:protein dimerization activity"/>
    <property type="evidence" value="ECO:0007669"/>
    <property type="project" value="InterPro"/>
</dbReference>
<keyword evidence="8" id="KW-0238">DNA-binding</keyword>
<dbReference type="FunFam" id="4.10.280.10:FF:000010">
    <property type="entry name" value="Scleraxis bHLH transcription factor"/>
    <property type="match status" value="1"/>
</dbReference>
<evidence type="ECO:0000256" key="9">
    <source>
        <dbReference type="ARBA" id="ARBA00023136"/>
    </source>
</evidence>
<accession>A0A553NUH4</accession>
<evidence type="ECO:0000256" key="5">
    <source>
        <dbReference type="ARBA" id="ARBA00022982"/>
    </source>
</evidence>
<evidence type="ECO:0000313" key="17">
    <source>
        <dbReference type="EMBL" id="TRY69085.1"/>
    </source>
</evidence>
<organism evidence="17 18">
    <name type="scientific">Tigriopus californicus</name>
    <name type="common">Marine copepod</name>
    <dbReference type="NCBI Taxonomy" id="6832"/>
    <lineage>
        <taxon>Eukaryota</taxon>
        <taxon>Metazoa</taxon>
        <taxon>Ecdysozoa</taxon>
        <taxon>Arthropoda</taxon>
        <taxon>Crustacea</taxon>
        <taxon>Multicrustacea</taxon>
        <taxon>Hexanauplia</taxon>
        <taxon>Copepoda</taxon>
        <taxon>Harpacticoida</taxon>
        <taxon>Harpacticidae</taxon>
        <taxon>Tigriopus</taxon>
    </lineage>
</organism>
<dbReference type="InterPro" id="IPR002861">
    <property type="entry name" value="Reeler_dom"/>
</dbReference>
<feature type="region of interest" description="Disordered" evidence="13">
    <location>
        <begin position="185"/>
        <end position="220"/>
    </location>
</feature>
<dbReference type="PANTHER" id="PTHR23349:SF42">
    <property type="entry name" value="BHLH DOMAIN-CONTAINING PROTEIN"/>
    <property type="match status" value="1"/>
</dbReference>
<feature type="transmembrane region" description="Helical" evidence="14">
    <location>
        <begin position="763"/>
        <end position="789"/>
    </location>
</feature>
<evidence type="ECO:0000256" key="12">
    <source>
        <dbReference type="ARBA" id="ARBA00023242"/>
    </source>
</evidence>
<dbReference type="STRING" id="6832.A0A553NUH4"/>
<dbReference type="Pfam" id="PF03188">
    <property type="entry name" value="Cytochrom_B561"/>
    <property type="match status" value="1"/>
</dbReference>
<evidence type="ECO:0000259" key="15">
    <source>
        <dbReference type="PROSITE" id="PS50888"/>
    </source>
</evidence>
<evidence type="ECO:0000256" key="6">
    <source>
        <dbReference type="ARBA" id="ARBA00022989"/>
    </source>
</evidence>
<dbReference type="PROSITE" id="PS50939">
    <property type="entry name" value="CYTOCHROME_B561"/>
    <property type="match status" value="1"/>
</dbReference>
<keyword evidence="11" id="KW-0325">Glycoprotein</keyword>
<evidence type="ECO:0000256" key="2">
    <source>
        <dbReference type="ARBA" id="ARBA00004370"/>
    </source>
</evidence>
<evidence type="ECO:0000256" key="1">
    <source>
        <dbReference type="ARBA" id="ARBA00004123"/>
    </source>
</evidence>
<evidence type="ECO:0000256" key="3">
    <source>
        <dbReference type="ARBA" id="ARBA00022448"/>
    </source>
</evidence>
<dbReference type="Pfam" id="PF02014">
    <property type="entry name" value="Reeler"/>
    <property type="match status" value="1"/>
</dbReference>
<feature type="compositionally biased region" description="Basic and acidic residues" evidence="13">
    <location>
        <begin position="338"/>
        <end position="358"/>
    </location>
</feature>
<name>A0A553NUH4_TIGCA</name>
<dbReference type="Gene3D" id="4.10.280.10">
    <property type="entry name" value="Helix-loop-helix DNA-binding domain"/>
    <property type="match status" value="1"/>
</dbReference>